<dbReference type="EMBL" id="JBBWWR010000013">
    <property type="protein sequence ID" value="KAK8955365.1"/>
    <property type="molecule type" value="Genomic_DNA"/>
</dbReference>
<keyword evidence="1" id="KW-0732">Signal</keyword>
<evidence type="ECO:0000313" key="3">
    <source>
        <dbReference type="EMBL" id="KAK8955365.1"/>
    </source>
</evidence>
<keyword evidence="4" id="KW-1185">Reference proteome</keyword>
<feature type="chain" id="PRO_5046460642" description="Bulb-type lectin domain-containing protein" evidence="1">
    <location>
        <begin position="27"/>
        <end position="156"/>
    </location>
</feature>
<evidence type="ECO:0000256" key="1">
    <source>
        <dbReference type="SAM" id="SignalP"/>
    </source>
</evidence>
<evidence type="ECO:0000259" key="2">
    <source>
        <dbReference type="PROSITE" id="PS50927"/>
    </source>
</evidence>
<comment type="caution">
    <text evidence="3">The sequence shown here is derived from an EMBL/GenBank/DDBJ whole genome shotgun (WGS) entry which is preliminary data.</text>
</comment>
<reference evidence="3 4" key="1">
    <citation type="journal article" date="2022" name="Nat. Plants">
        <title>Genomes of leafy and leafless Platanthera orchids illuminate the evolution of mycoheterotrophy.</title>
        <authorList>
            <person name="Li M.H."/>
            <person name="Liu K.W."/>
            <person name="Li Z."/>
            <person name="Lu H.C."/>
            <person name="Ye Q.L."/>
            <person name="Zhang D."/>
            <person name="Wang J.Y."/>
            <person name="Li Y.F."/>
            <person name="Zhong Z.M."/>
            <person name="Liu X."/>
            <person name="Yu X."/>
            <person name="Liu D.K."/>
            <person name="Tu X.D."/>
            <person name="Liu B."/>
            <person name="Hao Y."/>
            <person name="Liao X.Y."/>
            <person name="Jiang Y.T."/>
            <person name="Sun W.H."/>
            <person name="Chen J."/>
            <person name="Chen Y.Q."/>
            <person name="Ai Y."/>
            <person name="Zhai J.W."/>
            <person name="Wu S.S."/>
            <person name="Zhou Z."/>
            <person name="Hsiao Y.Y."/>
            <person name="Wu W.L."/>
            <person name="Chen Y.Y."/>
            <person name="Lin Y.F."/>
            <person name="Hsu J.L."/>
            <person name="Li C.Y."/>
            <person name="Wang Z.W."/>
            <person name="Zhao X."/>
            <person name="Zhong W.Y."/>
            <person name="Ma X.K."/>
            <person name="Ma L."/>
            <person name="Huang J."/>
            <person name="Chen G.Z."/>
            <person name="Huang M.Z."/>
            <person name="Huang L."/>
            <person name="Peng D.H."/>
            <person name="Luo Y.B."/>
            <person name="Zou S.Q."/>
            <person name="Chen S.P."/>
            <person name="Lan S."/>
            <person name="Tsai W.C."/>
            <person name="Van de Peer Y."/>
            <person name="Liu Z.J."/>
        </authorList>
    </citation>
    <scope>NUCLEOTIDE SEQUENCE [LARGE SCALE GENOMIC DNA]</scope>
    <source>
        <strain evidence="3">Lor288</strain>
    </source>
</reference>
<feature type="domain" description="Bulb-type lectin" evidence="2">
    <location>
        <begin position="30"/>
        <end position="142"/>
    </location>
</feature>
<gene>
    <name evidence="3" type="ORF">KSP40_PGU022209</name>
</gene>
<dbReference type="SUPFAM" id="SSF51110">
    <property type="entry name" value="alpha-D-mannose-specific plant lectins"/>
    <property type="match status" value="1"/>
</dbReference>
<dbReference type="Proteomes" id="UP001412067">
    <property type="component" value="Unassembled WGS sequence"/>
</dbReference>
<dbReference type="PROSITE" id="PS50927">
    <property type="entry name" value="BULB_LECTIN"/>
    <property type="match status" value="1"/>
</dbReference>
<sequence>MTIAAAALSVLLIGISVMLLLAPARSIPTSDTMSPGDTLLSGKSLTSGEYSLSMQEDCNLVLRRGNNVTWESDTAGRGSECFLYLQTNGLLIINSNTGEGSRIWKSETVRSSAGGRFVFVLQPDGSAVVFGTPVWSTASTAGKKNLNINPGKESRS</sequence>
<dbReference type="InterPro" id="IPR036426">
    <property type="entry name" value="Bulb-type_lectin_dom_sf"/>
</dbReference>
<organism evidence="3 4">
    <name type="scientific">Platanthera guangdongensis</name>
    <dbReference type="NCBI Taxonomy" id="2320717"/>
    <lineage>
        <taxon>Eukaryota</taxon>
        <taxon>Viridiplantae</taxon>
        <taxon>Streptophyta</taxon>
        <taxon>Embryophyta</taxon>
        <taxon>Tracheophyta</taxon>
        <taxon>Spermatophyta</taxon>
        <taxon>Magnoliopsida</taxon>
        <taxon>Liliopsida</taxon>
        <taxon>Asparagales</taxon>
        <taxon>Orchidaceae</taxon>
        <taxon>Orchidoideae</taxon>
        <taxon>Orchideae</taxon>
        <taxon>Orchidinae</taxon>
        <taxon>Platanthera</taxon>
    </lineage>
</organism>
<protein>
    <recommendedName>
        <fullName evidence="2">Bulb-type lectin domain-containing protein</fullName>
    </recommendedName>
</protein>
<feature type="signal peptide" evidence="1">
    <location>
        <begin position="1"/>
        <end position="26"/>
    </location>
</feature>
<name>A0ABR2LZU7_9ASPA</name>
<dbReference type="SMART" id="SM00108">
    <property type="entry name" value="B_lectin"/>
    <property type="match status" value="1"/>
</dbReference>
<accession>A0ABR2LZU7</accession>
<dbReference type="Gene3D" id="2.90.10.10">
    <property type="entry name" value="Bulb-type lectin domain"/>
    <property type="match status" value="1"/>
</dbReference>
<proteinExistence type="predicted"/>
<evidence type="ECO:0000313" key="4">
    <source>
        <dbReference type="Proteomes" id="UP001412067"/>
    </source>
</evidence>
<dbReference type="InterPro" id="IPR001480">
    <property type="entry name" value="Bulb-type_lectin_dom"/>
</dbReference>